<dbReference type="InterPro" id="IPR000424">
    <property type="entry name" value="Primosome_PriB/ssb"/>
</dbReference>
<name>A0A3D6BVK4_9FLAO</name>
<evidence type="ECO:0000313" key="5">
    <source>
        <dbReference type="Proteomes" id="UP000263268"/>
    </source>
</evidence>
<dbReference type="PANTHER" id="PTHR10302:SF0">
    <property type="entry name" value="SINGLE-STRANDED DNA-BINDING PROTEIN, MITOCHONDRIAL"/>
    <property type="match status" value="1"/>
</dbReference>
<accession>A0A3D6BVK4</accession>
<proteinExistence type="predicted"/>
<organism evidence="4 5">
    <name type="scientific">Xanthomarina gelatinilytica</name>
    <dbReference type="NCBI Taxonomy" id="1137281"/>
    <lineage>
        <taxon>Bacteria</taxon>
        <taxon>Pseudomonadati</taxon>
        <taxon>Bacteroidota</taxon>
        <taxon>Flavobacteriia</taxon>
        <taxon>Flavobacteriales</taxon>
        <taxon>Flavobacteriaceae</taxon>
        <taxon>Xanthomarina</taxon>
    </lineage>
</organism>
<evidence type="ECO:0000256" key="1">
    <source>
        <dbReference type="ARBA" id="ARBA00023125"/>
    </source>
</evidence>
<dbReference type="InterPro" id="IPR011344">
    <property type="entry name" value="ssDNA-bd"/>
</dbReference>
<dbReference type="PANTHER" id="PTHR10302">
    <property type="entry name" value="SINGLE-STRANDED DNA-BINDING PROTEIN"/>
    <property type="match status" value="1"/>
</dbReference>
<evidence type="ECO:0000256" key="2">
    <source>
        <dbReference type="PROSITE-ProRule" id="PRU00252"/>
    </source>
</evidence>
<dbReference type="InterPro" id="IPR012340">
    <property type="entry name" value="NA-bd_OB-fold"/>
</dbReference>
<dbReference type="GO" id="GO:0003697">
    <property type="term" value="F:single-stranded DNA binding"/>
    <property type="evidence" value="ECO:0007669"/>
    <property type="project" value="InterPro"/>
</dbReference>
<comment type="caution">
    <text evidence="4">The sequence shown here is derived from an EMBL/GenBank/DDBJ whole genome shotgun (WGS) entry which is preliminary data.</text>
</comment>
<dbReference type="GO" id="GO:0009295">
    <property type="term" value="C:nucleoid"/>
    <property type="evidence" value="ECO:0007669"/>
    <property type="project" value="TreeGrafter"/>
</dbReference>
<keyword evidence="1 2" id="KW-0238">DNA-binding</keyword>
<dbReference type="EMBL" id="DPRK01000228">
    <property type="protein sequence ID" value="HCY82717.1"/>
    <property type="molecule type" value="Genomic_DNA"/>
</dbReference>
<gene>
    <name evidence="4" type="ORF">DHV22_14535</name>
</gene>
<dbReference type="PROSITE" id="PS50935">
    <property type="entry name" value="SSB"/>
    <property type="match status" value="1"/>
</dbReference>
<reference evidence="4 5" key="1">
    <citation type="journal article" date="2018" name="Nat. Biotechnol.">
        <title>A standardized bacterial taxonomy based on genome phylogeny substantially revises the tree of life.</title>
        <authorList>
            <person name="Parks D.H."/>
            <person name="Chuvochina M."/>
            <person name="Waite D.W."/>
            <person name="Rinke C."/>
            <person name="Skarshewski A."/>
            <person name="Chaumeil P.A."/>
            <person name="Hugenholtz P."/>
        </authorList>
    </citation>
    <scope>NUCLEOTIDE SEQUENCE [LARGE SCALE GENOMIC DNA]</scope>
    <source>
        <strain evidence="4">UBA10227</strain>
    </source>
</reference>
<sequence length="63" mass="7105">MINSVMLIGRLGADPDVRETTKGDSYASLSLATNERYKAKDGEYKEKTQWHKVMVFNPQVAQS</sequence>
<evidence type="ECO:0000313" key="4">
    <source>
        <dbReference type="EMBL" id="HCY82717.1"/>
    </source>
</evidence>
<dbReference type="GO" id="GO:0006260">
    <property type="term" value="P:DNA replication"/>
    <property type="evidence" value="ECO:0007669"/>
    <property type="project" value="InterPro"/>
</dbReference>
<feature type="non-terminal residue" evidence="4">
    <location>
        <position position="63"/>
    </location>
</feature>
<dbReference type="Gene3D" id="2.40.50.140">
    <property type="entry name" value="Nucleic acid-binding proteins"/>
    <property type="match status" value="1"/>
</dbReference>
<protein>
    <recommendedName>
        <fullName evidence="3">Single-stranded DNA-binding protein</fullName>
    </recommendedName>
</protein>
<dbReference type="Proteomes" id="UP000263268">
    <property type="component" value="Unassembled WGS sequence"/>
</dbReference>
<dbReference type="SUPFAM" id="SSF50249">
    <property type="entry name" value="Nucleic acid-binding proteins"/>
    <property type="match status" value="1"/>
</dbReference>
<dbReference type="AlphaFoldDB" id="A0A3D6BVK4"/>
<dbReference type="NCBIfam" id="TIGR00621">
    <property type="entry name" value="ssb"/>
    <property type="match status" value="1"/>
</dbReference>
<dbReference type="CDD" id="cd04496">
    <property type="entry name" value="SSB_OBF"/>
    <property type="match status" value="1"/>
</dbReference>
<dbReference type="Pfam" id="PF00436">
    <property type="entry name" value="SSB"/>
    <property type="match status" value="1"/>
</dbReference>
<evidence type="ECO:0000256" key="3">
    <source>
        <dbReference type="RuleBase" id="RU000524"/>
    </source>
</evidence>